<name>A0A7J6D427_9TELE</name>
<evidence type="ECO:0000313" key="3">
    <source>
        <dbReference type="EMBL" id="KAF4113980.1"/>
    </source>
</evidence>
<organism evidence="3 4">
    <name type="scientific">Onychostoma macrolepis</name>
    <dbReference type="NCBI Taxonomy" id="369639"/>
    <lineage>
        <taxon>Eukaryota</taxon>
        <taxon>Metazoa</taxon>
        <taxon>Chordata</taxon>
        <taxon>Craniata</taxon>
        <taxon>Vertebrata</taxon>
        <taxon>Euteleostomi</taxon>
        <taxon>Actinopterygii</taxon>
        <taxon>Neopterygii</taxon>
        <taxon>Teleostei</taxon>
        <taxon>Ostariophysi</taxon>
        <taxon>Cypriniformes</taxon>
        <taxon>Cyprinidae</taxon>
        <taxon>Acrossocheilinae</taxon>
        <taxon>Onychostoma</taxon>
    </lineage>
</organism>
<keyword evidence="4" id="KW-1185">Reference proteome</keyword>
<evidence type="ECO:0000256" key="2">
    <source>
        <dbReference type="SAM" id="SignalP"/>
    </source>
</evidence>
<gene>
    <name evidence="3" type="ORF">G5714_006525</name>
</gene>
<evidence type="ECO:0000313" key="4">
    <source>
        <dbReference type="Proteomes" id="UP000579812"/>
    </source>
</evidence>
<accession>A0A7J6D427</accession>
<reference evidence="3 4" key="1">
    <citation type="submission" date="2020-04" db="EMBL/GenBank/DDBJ databases">
        <title>Chromosome-level genome assembly of a cyprinid fish Onychostoma macrolepis by integration of Nanopore Sequencing, Bionano and Hi-C technology.</title>
        <authorList>
            <person name="Wang D."/>
        </authorList>
    </citation>
    <scope>NUCLEOTIDE SEQUENCE [LARGE SCALE GENOMIC DNA]</scope>
    <source>
        <strain evidence="3">SWU-2019</strain>
        <tissue evidence="3">Muscle</tissue>
    </source>
</reference>
<keyword evidence="2" id="KW-0732">Signal</keyword>
<proteinExistence type="predicted"/>
<dbReference type="AlphaFoldDB" id="A0A7J6D427"/>
<dbReference type="Proteomes" id="UP000579812">
    <property type="component" value="Unassembled WGS sequence"/>
</dbReference>
<sequence length="94" mass="9986">MGCVTGDIHRSRLYALLIGLHVLTGVSKTHGVLKPCGTDRQTEREMDQAGTDICSHLLFHLALHPPPFTAPPAVESKTEESGGVETLVPCVSGP</sequence>
<protein>
    <recommendedName>
        <fullName evidence="5">Secreted protein</fullName>
    </recommendedName>
</protein>
<evidence type="ECO:0008006" key="5">
    <source>
        <dbReference type="Google" id="ProtNLM"/>
    </source>
</evidence>
<feature type="signal peptide" evidence="2">
    <location>
        <begin position="1"/>
        <end position="31"/>
    </location>
</feature>
<feature type="chain" id="PRO_5029844067" description="Secreted protein" evidence="2">
    <location>
        <begin position="32"/>
        <end position="94"/>
    </location>
</feature>
<comment type="caution">
    <text evidence="3">The sequence shown here is derived from an EMBL/GenBank/DDBJ whole genome shotgun (WGS) entry which is preliminary data.</text>
</comment>
<dbReference type="EMBL" id="JAAMOB010000005">
    <property type="protein sequence ID" value="KAF4113980.1"/>
    <property type="molecule type" value="Genomic_DNA"/>
</dbReference>
<feature type="region of interest" description="Disordered" evidence="1">
    <location>
        <begin position="70"/>
        <end position="94"/>
    </location>
</feature>
<evidence type="ECO:0000256" key="1">
    <source>
        <dbReference type="SAM" id="MobiDB-lite"/>
    </source>
</evidence>